<dbReference type="Proteomes" id="UP000321393">
    <property type="component" value="Unassembled WGS sequence"/>
</dbReference>
<protein>
    <submittedName>
        <fullName evidence="4">Zinc finger, CCHC-type</fullName>
    </submittedName>
</protein>
<dbReference type="PANTHER" id="PTHR35046:SF9">
    <property type="entry name" value="RNA-DIRECTED DNA POLYMERASE"/>
    <property type="match status" value="1"/>
</dbReference>
<accession>A0A5A7TYN5</accession>
<evidence type="ECO:0000313" key="5">
    <source>
        <dbReference type="Proteomes" id="UP000321393"/>
    </source>
</evidence>
<dbReference type="PROSITE" id="PS50158">
    <property type="entry name" value="ZF_CCHC"/>
    <property type="match status" value="1"/>
</dbReference>
<organism evidence="4 5">
    <name type="scientific">Cucumis melo var. makuwa</name>
    <name type="common">Oriental melon</name>
    <dbReference type="NCBI Taxonomy" id="1194695"/>
    <lineage>
        <taxon>Eukaryota</taxon>
        <taxon>Viridiplantae</taxon>
        <taxon>Streptophyta</taxon>
        <taxon>Embryophyta</taxon>
        <taxon>Tracheophyta</taxon>
        <taxon>Spermatophyta</taxon>
        <taxon>Magnoliopsida</taxon>
        <taxon>eudicotyledons</taxon>
        <taxon>Gunneridae</taxon>
        <taxon>Pentapetalae</taxon>
        <taxon>rosids</taxon>
        <taxon>fabids</taxon>
        <taxon>Cucurbitales</taxon>
        <taxon>Cucurbitaceae</taxon>
        <taxon>Benincaseae</taxon>
        <taxon>Cucumis</taxon>
    </lineage>
</organism>
<dbReference type="SUPFAM" id="SSF57756">
    <property type="entry name" value="Retrovirus zinc finger-like domains"/>
    <property type="match status" value="1"/>
</dbReference>
<dbReference type="GO" id="GO:0008270">
    <property type="term" value="F:zinc ion binding"/>
    <property type="evidence" value="ECO:0007669"/>
    <property type="project" value="UniProtKB-KW"/>
</dbReference>
<gene>
    <name evidence="4" type="ORF">E6C27_scaffold829G00210</name>
</gene>
<dbReference type="EMBL" id="SSTE01013514">
    <property type="protein sequence ID" value="KAA0047037.1"/>
    <property type="molecule type" value="Genomic_DNA"/>
</dbReference>
<comment type="caution">
    <text evidence="4">The sequence shown here is derived from an EMBL/GenBank/DDBJ whole genome shotgun (WGS) entry which is preliminary data.</text>
</comment>
<dbReference type="AlphaFoldDB" id="A0A5A7TYN5"/>
<name>A0A5A7TYN5_CUCMM</name>
<dbReference type="PANTHER" id="PTHR35046">
    <property type="entry name" value="ZINC KNUCKLE (CCHC-TYPE) FAMILY PROTEIN"/>
    <property type="match status" value="1"/>
</dbReference>
<dbReference type="GO" id="GO:0003676">
    <property type="term" value="F:nucleic acid binding"/>
    <property type="evidence" value="ECO:0007669"/>
    <property type="project" value="InterPro"/>
</dbReference>
<feature type="domain" description="CCHC-type" evidence="3">
    <location>
        <begin position="64"/>
        <end position="80"/>
    </location>
</feature>
<dbReference type="InterPro" id="IPR001878">
    <property type="entry name" value="Znf_CCHC"/>
</dbReference>
<feature type="region of interest" description="Disordered" evidence="2">
    <location>
        <begin position="1"/>
        <end position="28"/>
    </location>
</feature>
<feature type="compositionally biased region" description="Acidic residues" evidence="2">
    <location>
        <begin position="91"/>
        <end position="100"/>
    </location>
</feature>
<reference evidence="4 5" key="1">
    <citation type="submission" date="2019-08" db="EMBL/GenBank/DDBJ databases">
        <title>Draft genome sequences of two oriental melons (Cucumis melo L. var makuwa).</title>
        <authorList>
            <person name="Kwon S.-Y."/>
        </authorList>
    </citation>
    <scope>NUCLEOTIDE SEQUENCE [LARGE SCALE GENOMIC DNA]</scope>
    <source>
        <strain evidence="5">cv. SW 3</strain>
        <tissue evidence="4">Leaf</tissue>
    </source>
</reference>
<sequence>MSTRRTRYKSSKPSSSSNSSWKKENKNEYRSRDKFVRGILKEKGESSINESPNLNRLRRERHFKCWKCQRLDHVTKDCPNKRTMTIQDGEVVTEGEESENEERKEEIVEVGETSDGSFEEPIVRHVLVTRRALSAQLKEDLVEE</sequence>
<feature type="region of interest" description="Disordered" evidence="2">
    <location>
        <begin position="90"/>
        <end position="116"/>
    </location>
</feature>
<evidence type="ECO:0000259" key="3">
    <source>
        <dbReference type="PROSITE" id="PS50158"/>
    </source>
</evidence>
<dbReference type="InterPro" id="IPR036875">
    <property type="entry name" value="Znf_CCHC_sf"/>
</dbReference>
<evidence type="ECO:0000313" key="4">
    <source>
        <dbReference type="EMBL" id="KAA0047037.1"/>
    </source>
</evidence>
<proteinExistence type="predicted"/>
<feature type="compositionally biased region" description="Low complexity" evidence="2">
    <location>
        <begin position="11"/>
        <end position="20"/>
    </location>
</feature>
<evidence type="ECO:0000256" key="2">
    <source>
        <dbReference type="SAM" id="MobiDB-lite"/>
    </source>
</evidence>
<keyword evidence="1" id="KW-0862">Zinc</keyword>
<keyword evidence="1" id="KW-0863">Zinc-finger</keyword>
<keyword evidence="1" id="KW-0479">Metal-binding</keyword>
<feature type="compositionally biased region" description="Basic residues" evidence="2">
    <location>
        <begin position="1"/>
        <end position="10"/>
    </location>
</feature>
<evidence type="ECO:0000256" key="1">
    <source>
        <dbReference type="PROSITE-ProRule" id="PRU00047"/>
    </source>
</evidence>
<dbReference type="OrthoDB" id="1106704at2759"/>